<sequence>MMSNFHYRYRKSAFLWRFIFGLVYVGFILFWMRMAWSMMGNFSHIGNETSTGIFTPMRGMFTIIPLILLAVGLYIAFTSLFKVLSTSAVIAGDDQGLTIKGTWFKKYHFAWSDLEYVRYEQQTRFYQNTNNMATGSYLQEYLMVKPKVGRTVSVNISQLDGSVDDILSDIRRIAPILEIKGFSQ</sequence>
<evidence type="ECO:0000256" key="1">
    <source>
        <dbReference type="SAM" id="Phobius"/>
    </source>
</evidence>
<protein>
    <submittedName>
        <fullName evidence="2">Uncharacterized protein</fullName>
    </submittedName>
</protein>
<gene>
    <name evidence="2" type="ORF">BN1356_02188</name>
</gene>
<evidence type="ECO:0000313" key="2">
    <source>
        <dbReference type="EMBL" id="CQR25841.1"/>
    </source>
</evidence>
<keyword evidence="1" id="KW-0472">Membrane</keyword>
<dbReference type="OrthoDB" id="2224583at2"/>
<keyword evidence="3" id="KW-1185">Reference proteome</keyword>
<keyword evidence="1" id="KW-0812">Transmembrane</keyword>
<name>A0A0E4H5K8_9STRE</name>
<dbReference type="RefSeq" id="WP_093651350.1">
    <property type="nucleotide sequence ID" value="NZ_CTEN01000004.1"/>
</dbReference>
<feature type="transmembrane region" description="Helical" evidence="1">
    <location>
        <begin position="59"/>
        <end position="77"/>
    </location>
</feature>
<dbReference type="EMBL" id="CTEN01000004">
    <property type="protein sequence ID" value="CQR25841.1"/>
    <property type="molecule type" value="Genomic_DNA"/>
</dbReference>
<dbReference type="Proteomes" id="UP000198604">
    <property type="component" value="Unassembled WGS sequence"/>
</dbReference>
<accession>A0A0E4H5K8</accession>
<dbReference type="AlphaFoldDB" id="A0A0E4H5K8"/>
<keyword evidence="1" id="KW-1133">Transmembrane helix</keyword>
<organism evidence="2 3">
    <name type="scientific">Streptococcus varani</name>
    <dbReference type="NCBI Taxonomy" id="1608583"/>
    <lineage>
        <taxon>Bacteria</taxon>
        <taxon>Bacillati</taxon>
        <taxon>Bacillota</taxon>
        <taxon>Bacilli</taxon>
        <taxon>Lactobacillales</taxon>
        <taxon>Streptococcaceae</taxon>
        <taxon>Streptococcus</taxon>
    </lineage>
</organism>
<reference evidence="3" key="1">
    <citation type="submission" date="2015-03" db="EMBL/GenBank/DDBJ databases">
        <authorList>
            <person name="Urmite Genomes"/>
        </authorList>
    </citation>
    <scope>NUCLEOTIDE SEQUENCE [LARGE SCALE GENOMIC DNA]</scope>
    <source>
        <strain evidence="3">FF10</strain>
    </source>
</reference>
<feature type="transmembrane region" description="Helical" evidence="1">
    <location>
        <begin position="12"/>
        <end position="32"/>
    </location>
</feature>
<proteinExistence type="predicted"/>
<evidence type="ECO:0000313" key="3">
    <source>
        <dbReference type="Proteomes" id="UP000198604"/>
    </source>
</evidence>